<dbReference type="NCBIfam" id="NF009310">
    <property type="entry name" value="PRK12668.1"/>
    <property type="match status" value="1"/>
</dbReference>
<evidence type="ECO:0000256" key="3">
    <source>
        <dbReference type="ARBA" id="ARBA00022692"/>
    </source>
</evidence>
<evidence type="ECO:0000256" key="4">
    <source>
        <dbReference type="ARBA" id="ARBA00022989"/>
    </source>
</evidence>
<gene>
    <name evidence="9" type="primary">ndhB_1</name>
    <name evidence="9" type="ORF">GHLBPCAD_00003</name>
</gene>
<feature type="transmembrane region" description="Helical" evidence="7">
    <location>
        <begin position="69"/>
        <end position="91"/>
    </location>
</feature>
<dbReference type="EMBL" id="MT631685">
    <property type="protein sequence ID" value="QNO57314.1"/>
    <property type="molecule type" value="Genomic_DNA"/>
</dbReference>
<feature type="transmembrane region" description="Helical" evidence="7">
    <location>
        <begin position="580"/>
        <end position="603"/>
    </location>
</feature>
<evidence type="ECO:0000313" key="9">
    <source>
        <dbReference type="EMBL" id="QNO57314.1"/>
    </source>
</evidence>
<keyword evidence="2" id="KW-1003">Cell membrane</keyword>
<evidence type="ECO:0000259" key="8">
    <source>
        <dbReference type="Pfam" id="PF00361"/>
    </source>
</evidence>
<feature type="transmembrane region" description="Helical" evidence="7">
    <location>
        <begin position="430"/>
        <end position="451"/>
    </location>
</feature>
<feature type="transmembrane region" description="Helical" evidence="7">
    <location>
        <begin position="123"/>
        <end position="140"/>
    </location>
</feature>
<feature type="transmembrane region" description="Helical" evidence="7">
    <location>
        <begin position="387"/>
        <end position="409"/>
    </location>
</feature>
<keyword evidence="3 7" id="KW-0812">Transmembrane</keyword>
<feature type="transmembrane region" description="Helical" evidence="7">
    <location>
        <begin position="6"/>
        <end position="21"/>
    </location>
</feature>
<comment type="subcellular location">
    <subcellularLocation>
        <location evidence="1">Cell membrane</location>
        <topology evidence="1">Multi-pass membrane protein</topology>
    </subcellularLocation>
</comment>
<organism evidence="9">
    <name type="scientific">Candidatus Methanophaga sp. ANME-1 ERB7</name>
    <dbReference type="NCBI Taxonomy" id="2759913"/>
    <lineage>
        <taxon>Archaea</taxon>
        <taxon>Methanobacteriati</taxon>
        <taxon>Methanobacteriota</taxon>
        <taxon>Stenosarchaea group</taxon>
        <taxon>Methanomicrobia</taxon>
        <taxon>Candidatus Methanophagales</taxon>
        <taxon>Candidatus Methanophagaceae</taxon>
        <taxon>Candidatus Methanophaga</taxon>
    </lineage>
</organism>
<reference evidence="9" key="1">
    <citation type="submission" date="2020-06" db="EMBL/GenBank/DDBJ databases">
        <title>Unique genomic features of the anaerobic methanotrophic archaea.</title>
        <authorList>
            <person name="Chadwick G.L."/>
            <person name="Skennerton C.T."/>
            <person name="Laso-Perez R."/>
            <person name="Leu A.O."/>
            <person name="Speth D.R."/>
            <person name="Yu H."/>
            <person name="Morgan-Lang C."/>
            <person name="Hatzenpichler R."/>
            <person name="Goudeau D."/>
            <person name="Malmstrom R."/>
            <person name="Brazelton W.J."/>
            <person name="Woyke T."/>
            <person name="Hallam S.J."/>
            <person name="Tyson G.W."/>
            <person name="Wegener G."/>
            <person name="Boetius A."/>
            <person name="Orphan V."/>
        </authorList>
    </citation>
    <scope>NUCLEOTIDE SEQUENCE</scope>
</reference>
<evidence type="ECO:0000256" key="1">
    <source>
        <dbReference type="ARBA" id="ARBA00004651"/>
    </source>
</evidence>
<evidence type="ECO:0000256" key="2">
    <source>
        <dbReference type="ARBA" id="ARBA00022475"/>
    </source>
</evidence>
<dbReference type="InterPro" id="IPR001750">
    <property type="entry name" value="ND/Mrp_TM"/>
</dbReference>
<feature type="transmembrane region" description="Helical" evidence="7">
    <location>
        <begin position="349"/>
        <end position="367"/>
    </location>
</feature>
<proteinExistence type="predicted"/>
<dbReference type="PANTHER" id="PTHR42682:SF4">
    <property type="entry name" value="NADH-UBIQUINONE_PLASTOQUINONE"/>
    <property type="match status" value="1"/>
</dbReference>
<accession>A0A7G9ZAN0</accession>
<feature type="transmembrane region" description="Helical" evidence="7">
    <location>
        <begin position="249"/>
        <end position="267"/>
    </location>
</feature>
<feature type="transmembrane region" description="Helical" evidence="7">
    <location>
        <begin position="152"/>
        <end position="171"/>
    </location>
</feature>
<feature type="transmembrane region" description="Helical" evidence="7">
    <location>
        <begin position="225"/>
        <end position="243"/>
    </location>
</feature>
<dbReference type="GO" id="GO:0005886">
    <property type="term" value="C:plasma membrane"/>
    <property type="evidence" value="ECO:0007669"/>
    <property type="project" value="UniProtKB-SubCell"/>
</dbReference>
<protein>
    <submittedName>
        <fullName evidence="9">NAD(P)H-quinone oxidoreductase subunit 2, chloroplastic</fullName>
    </submittedName>
</protein>
<feature type="transmembrane region" description="Helical" evidence="7">
    <location>
        <begin position="463"/>
        <end position="485"/>
    </location>
</feature>
<feature type="transmembrane region" description="Helical" evidence="7">
    <location>
        <begin position="191"/>
        <end position="213"/>
    </location>
</feature>
<evidence type="ECO:0000256" key="7">
    <source>
        <dbReference type="SAM" id="Phobius"/>
    </source>
</evidence>
<dbReference type="InterPro" id="IPR052175">
    <property type="entry name" value="ComplexI-like_HydComp"/>
</dbReference>
<dbReference type="GO" id="GO:0016491">
    <property type="term" value="F:oxidoreductase activity"/>
    <property type="evidence" value="ECO:0007669"/>
    <property type="project" value="UniProtKB-KW"/>
</dbReference>
<feature type="transmembrane region" description="Helical" evidence="7">
    <location>
        <begin position="274"/>
        <end position="295"/>
    </location>
</feature>
<feature type="domain" description="NADH:quinone oxidoreductase/Mrp antiporter transmembrane" evidence="8">
    <location>
        <begin position="116"/>
        <end position="392"/>
    </location>
</feature>
<keyword evidence="5" id="KW-0560">Oxidoreductase</keyword>
<keyword evidence="4 7" id="KW-1133">Transmembrane helix</keyword>
<dbReference type="AlphaFoldDB" id="A0A7G9ZAN0"/>
<keyword evidence="6 7" id="KW-0472">Membrane</keyword>
<name>A0A7G9ZAN0_9EURY</name>
<sequence length="606" mass="67694">MIEWFHPGFVYLFGAFLVPLLKGKVKQAYVLLLPAIAFVILLLISKGVFGEGPFWQISFMGYELTLGRIDPLSMVFAYIFVIASFCMFLYAIHIKEDWQHVAALLYVGSTLGVVFAGDLITLFFFWEIMAWASLFIVWYGKTKAASGAGFRYIMVHSFGGVCLLAGILIHLQNGGSIAFDSFTWGIGSEYLGTYLIFLAFIINAAVPPLGAWLADAYPEASVTGAVFLTAFTTKSAIYVLLRGFPGVEILIWFGAIMALYGVVFAVLENDIRRLLAYHIISQVGYMVAGVGMGVFGTAAGNMAINGATAHAFCHILYKAVLFMGMGAVIEVTGRRKLTELGGIYKYMPITFWLYMIGAFSISGFPLFNGFISKTMVVQASAMWDYSTIWLMLELASVGTFLHTGLKLPWGVWFARDKPVCEAREPPWNMLAAMGIAAFLCILLGVYPAILYNMLPYTVHYQPYAPGHVIAMSQLLVFTFIAFWLLRDKLHGTPTITLDTDWFYRIPGKKVIKFCEGPLMATAKYMDNRLMDMAVFFRGIPPKSQTVVETRIDNAFHERVPGLLNFQNIYNKIKEDKVREISYNVIYILIAMILLLIFVLFGVVTKL</sequence>
<evidence type="ECO:0000256" key="6">
    <source>
        <dbReference type="ARBA" id="ARBA00023136"/>
    </source>
</evidence>
<feature type="transmembrane region" description="Helical" evidence="7">
    <location>
        <begin position="307"/>
        <end position="329"/>
    </location>
</feature>
<evidence type="ECO:0000256" key="5">
    <source>
        <dbReference type="ARBA" id="ARBA00023002"/>
    </source>
</evidence>
<dbReference type="Pfam" id="PF00361">
    <property type="entry name" value="Proton_antipo_M"/>
    <property type="match status" value="1"/>
</dbReference>
<feature type="transmembrane region" description="Helical" evidence="7">
    <location>
        <begin position="28"/>
        <end position="49"/>
    </location>
</feature>
<dbReference type="PANTHER" id="PTHR42682">
    <property type="entry name" value="HYDROGENASE-4 COMPONENT F"/>
    <property type="match status" value="1"/>
</dbReference>
<feature type="transmembrane region" description="Helical" evidence="7">
    <location>
        <begin position="98"/>
        <end position="117"/>
    </location>
</feature>